<feature type="transmembrane region" description="Helical" evidence="10">
    <location>
        <begin position="372"/>
        <end position="389"/>
    </location>
</feature>
<dbReference type="InterPro" id="IPR036188">
    <property type="entry name" value="FAD/NAD-bd_sf"/>
</dbReference>
<feature type="transmembrane region" description="Helical" evidence="10">
    <location>
        <begin position="337"/>
        <end position="360"/>
    </location>
</feature>
<feature type="transmembrane region" description="Helical" evidence="10">
    <location>
        <begin position="267"/>
        <end position="286"/>
    </location>
</feature>
<evidence type="ECO:0000256" key="7">
    <source>
        <dbReference type="ARBA" id="ARBA00023002"/>
    </source>
</evidence>
<evidence type="ECO:0000259" key="11">
    <source>
        <dbReference type="PROSITE" id="PS50850"/>
    </source>
</evidence>
<keyword evidence="3" id="KW-0285">Flavoprotein</keyword>
<keyword evidence="13" id="KW-1185">Reference proteome</keyword>
<feature type="compositionally biased region" description="Basic and acidic residues" evidence="9">
    <location>
        <begin position="547"/>
        <end position="556"/>
    </location>
</feature>
<dbReference type="SUPFAM" id="SSF103473">
    <property type="entry name" value="MFS general substrate transporter"/>
    <property type="match status" value="1"/>
</dbReference>
<feature type="transmembrane region" description="Helical" evidence="10">
    <location>
        <begin position="208"/>
        <end position="228"/>
    </location>
</feature>
<dbReference type="InterPro" id="IPR020846">
    <property type="entry name" value="MFS_dom"/>
</dbReference>
<evidence type="ECO:0000256" key="5">
    <source>
        <dbReference type="ARBA" id="ARBA00022827"/>
    </source>
</evidence>
<feature type="domain" description="Major facilitator superfamily (MFS) profile" evidence="11">
    <location>
        <begin position="80"/>
        <end position="528"/>
    </location>
</feature>
<feature type="transmembrane region" description="Helical" evidence="10">
    <location>
        <begin position="502"/>
        <end position="525"/>
    </location>
</feature>
<dbReference type="InterPro" id="IPR036259">
    <property type="entry name" value="MFS_trans_sf"/>
</dbReference>
<evidence type="ECO:0000256" key="4">
    <source>
        <dbReference type="ARBA" id="ARBA00022692"/>
    </source>
</evidence>
<dbReference type="Gene3D" id="3.50.50.60">
    <property type="entry name" value="FAD/NAD(P)-binding domain"/>
    <property type="match status" value="1"/>
</dbReference>
<evidence type="ECO:0000256" key="3">
    <source>
        <dbReference type="ARBA" id="ARBA00022630"/>
    </source>
</evidence>
<dbReference type="Gene3D" id="1.20.1720.10">
    <property type="entry name" value="Multidrug resistance protein D"/>
    <property type="match status" value="1"/>
</dbReference>
<feature type="transmembrane region" description="Helical" evidence="10">
    <location>
        <begin position="234"/>
        <end position="255"/>
    </location>
</feature>
<feature type="transmembrane region" description="Helical" evidence="10">
    <location>
        <begin position="298"/>
        <end position="316"/>
    </location>
</feature>
<feature type="region of interest" description="Disordered" evidence="9">
    <location>
        <begin position="1"/>
        <end position="25"/>
    </location>
</feature>
<keyword evidence="6 10" id="KW-1133">Transmembrane helix</keyword>
<sequence>MGIVDYFSRPRGHQAHGGDETPTMERPKVIEPNIISSPDFSGAATPAHMLPSPAGSEDALIFEKIPHQFGRLGSWKGSLILLVTSGSQFLDNVFMTSANIALSSIQQDFDVSSTNLQWMISAYTLSFGGFLLLAGALSDRYGRKKILCLGLAWLSVWTLAIGFGQSFIQLTVFRGIQGIGAAMTVPSAIGIISSYFSGVDRTRALSIYGASGTLGFCTGLIFGGFLTSSLGWRYIFYLIVIITGSLGILGFIVLPSDVPSETKHERMDYIGAVMSTAGLILLQFVLSSGGTYGWDQPFIIVLLILAIGLLIGFTILEKYVSNPIMPLSLWKIRNFAGLWVIGFTGYGTYQNVIYYIVLMAQKVDKLSAGDTAIRFLPMGAIGFIVSLGTGKLLEFMNGKHLLIAGLVLAVVAPISSALTSNPEAGFWLNVLPTSLISISSVSFIFVTTSTVVLTSVPVEVKSLAGGMLNTAFQIGSGVALAISAAVTDAVDIQQGHSLAEQYATGLWCSVGLAGLGLIIGIDILLQFNIGNLTFLGSSANITAMNGTEERTKREGTENSTTHAPLNTSQSAISNRKKVLIIGAGSTGLALAHGLKKAGIPFVIFEKEEEEPTSKRSWSMGLHWGYEPLQYLVPANILVGLKEAQVNRHIPITENMMADRSLTVVLRALPCASVPLIPSRTSIGIYAWDWNLIQGLILSLKNL</sequence>
<dbReference type="STRING" id="40296.A0A0A2L369"/>
<dbReference type="HOGENOM" id="CLU_000960_28_4_1"/>
<evidence type="ECO:0000256" key="10">
    <source>
        <dbReference type="SAM" id="Phobius"/>
    </source>
</evidence>
<keyword evidence="7" id="KW-0560">Oxidoreductase</keyword>
<keyword evidence="4 10" id="KW-0812">Transmembrane</keyword>
<feature type="transmembrane region" description="Helical" evidence="10">
    <location>
        <begin position="401"/>
        <end position="418"/>
    </location>
</feature>
<feature type="region of interest" description="Disordered" evidence="9">
    <location>
        <begin position="547"/>
        <end position="567"/>
    </location>
</feature>
<organism evidence="12 13">
    <name type="scientific">Penicillium italicum</name>
    <name type="common">Blue mold</name>
    <dbReference type="NCBI Taxonomy" id="40296"/>
    <lineage>
        <taxon>Eukaryota</taxon>
        <taxon>Fungi</taxon>
        <taxon>Dikarya</taxon>
        <taxon>Ascomycota</taxon>
        <taxon>Pezizomycotina</taxon>
        <taxon>Eurotiomycetes</taxon>
        <taxon>Eurotiomycetidae</taxon>
        <taxon>Eurotiales</taxon>
        <taxon>Aspergillaceae</taxon>
        <taxon>Penicillium</taxon>
    </lineage>
</organism>
<dbReference type="InterPro" id="IPR011701">
    <property type="entry name" value="MFS"/>
</dbReference>
<dbReference type="Pfam" id="PF01494">
    <property type="entry name" value="FAD_binding_3"/>
    <property type="match status" value="1"/>
</dbReference>
<dbReference type="EMBL" id="JQGA01000795">
    <property type="protein sequence ID" value="KGO73628.1"/>
    <property type="molecule type" value="Genomic_DNA"/>
</dbReference>
<dbReference type="Gene3D" id="1.20.1250.20">
    <property type="entry name" value="MFS general substrate transporter like domains"/>
    <property type="match status" value="1"/>
</dbReference>
<proteinExistence type="predicted"/>
<keyword evidence="8 10" id="KW-0472">Membrane</keyword>
<keyword evidence="5" id="KW-0274">FAD</keyword>
<accession>A0A0A2L369</accession>
<dbReference type="GO" id="GO:0016491">
    <property type="term" value="F:oxidoreductase activity"/>
    <property type="evidence" value="ECO:0007669"/>
    <property type="project" value="UniProtKB-KW"/>
</dbReference>
<dbReference type="SUPFAM" id="SSF51905">
    <property type="entry name" value="FAD/NAD(P)-binding domain"/>
    <property type="match status" value="1"/>
</dbReference>
<evidence type="ECO:0000256" key="1">
    <source>
        <dbReference type="ARBA" id="ARBA00004141"/>
    </source>
</evidence>
<dbReference type="GO" id="GO:0016020">
    <property type="term" value="C:membrane"/>
    <property type="evidence" value="ECO:0007669"/>
    <property type="project" value="UniProtKB-SubCell"/>
</dbReference>
<dbReference type="InterPro" id="IPR005829">
    <property type="entry name" value="Sugar_transporter_CS"/>
</dbReference>
<keyword evidence="2" id="KW-0813">Transport</keyword>
<dbReference type="PROSITE" id="PS00216">
    <property type="entry name" value="SUGAR_TRANSPORT_1"/>
    <property type="match status" value="1"/>
</dbReference>
<gene>
    <name evidence="12" type="ORF">PITC_038230</name>
</gene>
<dbReference type="CDD" id="cd17321">
    <property type="entry name" value="MFS_MMR_MDR_like"/>
    <property type="match status" value="1"/>
</dbReference>
<dbReference type="Pfam" id="PF07690">
    <property type="entry name" value="MFS_1"/>
    <property type="match status" value="1"/>
</dbReference>
<dbReference type="PhylomeDB" id="A0A0A2L369"/>
<comment type="caution">
    <text evidence="12">The sequence shown here is derived from an EMBL/GenBank/DDBJ whole genome shotgun (WGS) entry which is preliminary data.</text>
</comment>
<name>A0A0A2L369_PENIT</name>
<dbReference type="OrthoDB" id="440755at2759"/>
<protein>
    <submittedName>
        <fullName evidence="12">Major facilitator superfamily domain, general substrate transporter</fullName>
    </submittedName>
</protein>
<dbReference type="PANTHER" id="PTHR42718:SF9">
    <property type="entry name" value="MAJOR FACILITATOR SUPERFAMILY MULTIDRUG TRANSPORTER MFSC"/>
    <property type="match status" value="1"/>
</dbReference>
<dbReference type="AlphaFoldDB" id="A0A0A2L369"/>
<dbReference type="Proteomes" id="UP000030104">
    <property type="component" value="Unassembled WGS sequence"/>
</dbReference>
<feature type="transmembrane region" description="Helical" evidence="10">
    <location>
        <begin position="470"/>
        <end position="490"/>
    </location>
</feature>
<feature type="transmembrane region" description="Helical" evidence="10">
    <location>
        <begin position="146"/>
        <end position="168"/>
    </location>
</feature>
<feature type="compositionally biased region" description="Basic and acidic residues" evidence="9">
    <location>
        <begin position="16"/>
        <end position="25"/>
    </location>
</feature>
<reference evidence="12 13" key="1">
    <citation type="journal article" date="2015" name="Mol. Plant Microbe Interact.">
        <title>Genome, transcriptome, and functional analyses of Penicillium expansum provide new insights into secondary metabolism and pathogenicity.</title>
        <authorList>
            <person name="Ballester A.R."/>
            <person name="Marcet-Houben M."/>
            <person name="Levin E."/>
            <person name="Sela N."/>
            <person name="Selma-Lazaro C."/>
            <person name="Carmona L."/>
            <person name="Wisniewski M."/>
            <person name="Droby S."/>
            <person name="Gonzalez-Candelas L."/>
            <person name="Gabaldon T."/>
        </authorList>
    </citation>
    <scope>NUCLEOTIDE SEQUENCE [LARGE SCALE GENOMIC DNA]</scope>
    <source>
        <strain evidence="12 13">PHI-1</strain>
    </source>
</reference>
<dbReference type="GO" id="GO:0071949">
    <property type="term" value="F:FAD binding"/>
    <property type="evidence" value="ECO:0007669"/>
    <property type="project" value="InterPro"/>
</dbReference>
<evidence type="ECO:0000256" key="9">
    <source>
        <dbReference type="SAM" id="MobiDB-lite"/>
    </source>
</evidence>
<dbReference type="OMA" id="QYATGLW"/>
<evidence type="ECO:0000313" key="12">
    <source>
        <dbReference type="EMBL" id="KGO73628.1"/>
    </source>
</evidence>
<dbReference type="GO" id="GO:0022857">
    <property type="term" value="F:transmembrane transporter activity"/>
    <property type="evidence" value="ECO:0007669"/>
    <property type="project" value="InterPro"/>
</dbReference>
<dbReference type="InterPro" id="IPR002938">
    <property type="entry name" value="FAD-bd"/>
</dbReference>
<feature type="compositionally biased region" description="Polar residues" evidence="9">
    <location>
        <begin position="558"/>
        <end position="567"/>
    </location>
</feature>
<dbReference type="PANTHER" id="PTHR42718">
    <property type="entry name" value="MAJOR FACILITATOR SUPERFAMILY MULTIDRUG TRANSPORTER MFSC"/>
    <property type="match status" value="1"/>
</dbReference>
<comment type="subcellular location">
    <subcellularLocation>
        <location evidence="1">Membrane</location>
        <topology evidence="1">Multi-pass membrane protein</topology>
    </subcellularLocation>
</comment>
<feature type="transmembrane region" description="Helical" evidence="10">
    <location>
        <begin position="116"/>
        <end position="134"/>
    </location>
</feature>
<dbReference type="PROSITE" id="PS50850">
    <property type="entry name" value="MFS"/>
    <property type="match status" value="1"/>
</dbReference>
<evidence type="ECO:0000256" key="2">
    <source>
        <dbReference type="ARBA" id="ARBA00022448"/>
    </source>
</evidence>
<evidence type="ECO:0000256" key="6">
    <source>
        <dbReference type="ARBA" id="ARBA00022989"/>
    </source>
</evidence>
<evidence type="ECO:0000256" key="8">
    <source>
        <dbReference type="ARBA" id="ARBA00023136"/>
    </source>
</evidence>
<evidence type="ECO:0000313" key="13">
    <source>
        <dbReference type="Proteomes" id="UP000030104"/>
    </source>
</evidence>